<accession>A0A0C2MLF6</accession>
<organism evidence="2 3">
    <name type="scientific">Thelohanellus kitauei</name>
    <name type="common">Myxosporean</name>
    <dbReference type="NCBI Taxonomy" id="669202"/>
    <lineage>
        <taxon>Eukaryota</taxon>
        <taxon>Metazoa</taxon>
        <taxon>Cnidaria</taxon>
        <taxon>Myxozoa</taxon>
        <taxon>Myxosporea</taxon>
        <taxon>Bivalvulida</taxon>
        <taxon>Platysporina</taxon>
        <taxon>Myxobolidae</taxon>
        <taxon>Thelohanellus</taxon>
    </lineage>
</organism>
<gene>
    <name evidence="2" type="ORF">RF11_08582</name>
</gene>
<dbReference type="Proteomes" id="UP000031668">
    <property type="component" value="Unassembled WGS sequence"/>
</dbReference>
<sequence>MAHKTHEFPLILWDPIVVDLPSSVPSIQSDILATVGSVNRTKVLMRLWSKSSREPYARTALSQKIPQKLRPKLEWVHLQTQLITMSYNILINCMSADRQLHQESKELRQTAVKIIRKATRQRTPVEKHEKEDMDVLTEGQGIPS</sequence>
<evidence type="ECO:0000313" key="3">
    <source>
        <dbReference type="Proteomes" id="UP000031668"/>
    </source>
</evidence>
<proteinExistence type="predicted"/>
<evidence type="ECO:0000256" key="1">
    <source>
        <dbReference type="SAM" id="MobiDB-lite"/>
    </source>
</evidence>
<evidence type="ECO:0000313" key="2">
    <source>
        <dbReference type="EMBL" id="KII68041.1"/>
    </source>
</evidence>
<feature type="region of interest" description="Disordered" evidence="1">
    <location>
        <begin position="119"/>
        <end position="144"/>
    </location>
</feature>
<feature type="compositionally biased region" description="Basic and acidic residues" evidence="1">
    <location>
        <begin position="123"/>
        <end position="133"/>
    </location>
</feature>
<comment type="caution">
    <text evidence="2">The sequence shown here is derived from an EMBL/GenBank/DDBJ whole genome shotgun (WGS) entry which is preliminary data.</text>
</comment>
<name>A0A0C2MLF6_THEKT</name>
<keyword evidence="3" id="KW-1185">Reference proteome</keyword>
<reference evidence="2 3" key="1">
    <citation type="journal article" date="2014" name="Genome Biol. Evol.">
        <title>The genome of the myxosporean Thelohanellus kitauei shows adaptations to nutrient acquisition within its fish host.</title>
        <authorList>
            <person name="Yang Y."/>
            <person name="Xiong J."/>
            <person name="Zhou Z."/>
            <person name="Huo F."/>
            <person name="Miao W."/>
            <person name="Ran C."/>
            <person name="Liu Y."/>
            <person name="Zhang J."/>
            <person name="Feng J."/>
            <person name="Wang M."/>
            <person name="Wang M."/>
            <person name="Wang L."/>
            <person name="Yao B."/>
        </authorList>
    </citation>
    <scope>NUCLEOTIDE SEQUENCE [LARGE SCALE GENOMIC DNA]</scope>
    <source>
        <strain evidence="2">Wuqing</strain>
    </source>
</reference>
<dbReference type="EMBL" id="JWZT01002984">
    <property type="protein sequence ID" value="KII68041.1"/>
    <property type="molecule type" value="Genomic_DNA"/>
</dbReference>
<protein>
    <submittedName>
        <fullName evidence="2">Uncharacterized protein</fullName>
    </submittedName>
</protein>
<dbReference type="AlphaFoldDB" id="A0A0C2MLF6"/>